<name>B3RLU2_TRIAD</name>
<sequence length="178" mass="20427">MASDQANFHNLLDSAKDLVENLKDQDETITTISKEVTLLDANLQSYNKHRENIQVINEIAKRRPRDTTILNSLKDSERLKALERENAELHEALIDHQLALELIMSKYRQQVISTCPIMDIIKRKSEKIHEMATVIQKAAAVDDEAANREYETIARLRYENANLKELLKIANNSCLSTQ</sequence>
<dbReference type="InParanoid" id="B3RLU2"/>
<dbReference type="PANTHER" id="PTHR12186:SF2">
    <property type="entry name" value="FGFR1 ONCOGENE PARTNER 2 HOMOLOG"/>
    <property type="match status" value="1"/>
</dbReference>
<dbReference type="Pfam" id="PF05769">
    <property type="entry name" value="SIKE"/>
    <property type="match status" value="1"/>
</dbReference>
<reference evidence="3 4" key="1">
    <citation type="journal article" date="2008" name="Nature">
        <title>The Trichoplax genome and the nature of placozoans.</title>
        <authorList>
            <person name="Srivastava M."/>
            <person name="Begovic E."/>
            <person name="Chapman J."/>
            <person name="Putnam N.H."/>
            <person name="Hellsten U."/>
            <person name="Kawashima T."/>
            <person name="Kuo A."/>
            <person name="Mitros T."/>
            <person name="Salamov A."/>
            <person name="Carpenter M.L."/>
            <person name="Signorovitch A.Y."/>
            <person name="Moreno M.A."/>
            <person name="Kamm K."/>
            <person name="Grimwood J."/>
            <person name="Schmutz J."/>
            <person name="Shapiro H."/>
            <person name="Grigoriev I.V."/>
            <person name="Buss L.W."/>
            <person name="Schierwater B."/>
            <person name="Dellaporta S.L."/>
            <person name="Rokhsar D.S."/>
        </authorList>
    </citation>
    <scope>NUCLEOTIDE SEQUENCE [LARGE SCALE GENOMIC DNA]</scope>
    <source>
        <strain evidence="3 4">Grell-BS-1999</strain>
    </source>
</reference>
<gene>
    <name evidence="3" type="ORF">TRIADDRAFT_19436</name>
</gene>
<evidence type="ECO:0000256" key="1">
    <source>
        <dbReference type="ARBA" id="ARBA00005537"/>
    </source>
</evidence>
<dbReference type="EMBL" id="DS985241">
    <property type="protein sequence ID" value="EDV28846.1"/>
    <property type="molecule type" value="Genomic_DNA"/>
</dbReference>
<dbReference type="HOGENOM" id="CLU_073167_1_0_1"/>
<dbReference type="PANTHER" id="PTHR12186">
    <property type="entry name" value="SIKE FAMILY MEMBER"/>
    <property type="match status" value="1"/>
</dbReference>
<dbReference type="Proteomes" id="UP000009022">
    <property type="component" value="Unassembled WGS sequence"/>
</dbReference>
<accession>B3RLU2</accession>
<comment type="similarity">
    <text evidence="1">Belongs to the SIKE family.</text>
</comment>
<evidence type="ECO:0000313" key="3">
    <source>
        <dbReference type="EMBL" id="EDV28846.1"/>
    </source>
</evidence>
<dbReference type="FunCoup" id="B3RLU2">
    <property type="interactions" value="2285"/>
</dbReference>
<dbReference type="GeneID" id="6750000"/>
<dbReference type="OrthoDB" id="21214at2759"/>
<keyword evidence="2" id="KW-0175">Coiled coil</keyword>
<dbReference type="PhylomeDB" id="B3RLU2"/>
<dbReference type="STRING" id="10228.B3RLU2"/>
<dbReference type="RefSeq" id="XP_002108048.1">
    <property type="nucleotide sequence ID" value="XM_002108012.1"/>
</dbReference>
<dbReference type="CTD" id="6750000"/>
<dbReference type="eggNOG" id="ENOG502QSAD">
    <property type="taxonomic scope" value="Eukaryota"/>
</dbReference>
<proteinExistence type="inferred from homology"/>
<organism evidence="3 4">
    <name type="scientific">Trichoplax adhaerens</name>
    <name type="common">Trichoplax reptans</name>
    <dbReference type="NCBI Taxonomy" id="10228"/>
    <lineage>
        <taxon>Eukaryota</taxon>
        <taxon>Metazoa</taxon>
        <taxon>Placozoa</taxon>
        <taxon>Uniplacotomia</taxon>
        <taxon>Trichoplacea</taxon>
        <taxon>Trichoplacidae</taxon>
        <taxon>Trichoplax</taxon>
    </lineage>
</organism>
<evidence type="ECO:0000313" key="4">
    <source>
        <dbReference type="Proteomes" id="UP000009022"/>
    </source>
</evidence>
<dbReference type="AlphaFoldDB" id="B3RLU2"/>
<dbReference type="InterPro" id="IPR008555">
    <property type="entry name" value="SIKE"/>
</dbReference>
<dbReference type="OMA" id="MSKFKPH"/>
<protein>
    <recommendedName>
        <fullName evidence="5">FGFR1 oncogene partner 2 homolog</fullName>
    </recommendedName>
</protein>
<evidence type="ECO:0008006" key="5">
    <source>
        <dbReference type="Google" id="ProtNLM"/>
    </source>
</evidence>
<evidence type="ECO:0000256" key="2">
    <source>
        <dbReference type="ARBA" id="ARBA00023054"/>
    </source>
</evidence>
<dbReference type="KEGG" id="tad:TRIADDRAFT_19436"/>
<keyword evidence="4" id="KW-1185">Reference proteome</keyword>